<dbReference type="KEGG" id="rha:RHA1_ro03005"/>
<dbReference type="HOGENOM" id="CLU_035425_0_0_11"/>
<dbReference type="PROSITE" id="PS00737">
    <property type="entry name" value="THIOLASE_2"/>
    <property type="match status" value="1"/>
</dbReference>
<dbReference type="GO" id="GO:0008289">
    <property type="term" value="F:lipid binding"/>
    <property type="evidence" value="ECO:0007669"/>
    <property type="project" value="UniProtKB-KW"/>
</dbReference>
<keyword evidence="3" id="KW-0813">Transport</keyword>
<evidence type="ECO:0000313" key="12">
    <source>
        <dbReference type="Proteomes" id="UP000008710"/>
    </source>
</evidence>
<reference evidence="12" key="1">
    <citation type="journal article" date="2006" name="Proc. Natl. Acad. Sci. U.S.A.">
        <title>The complete genome of Rhodococcus sp. RHA1 provides insights into a catabolic powerhouse.</title>
        <authorList>
            <person name="McLeod M.P."/>
            <person name="Warren R.L."/>
            <person name="Hsiao W.W.L."/>
            <person name="Araki N."/>
            <person name="Myhre M."/>
            <person name="Fernandes C."/>
            <person name="Miyazawa D."/>
            <person name="Wong W."/>
            <person name="Lillquist A.L."/>
            <person name="Wang D."/>
            <person name="Dosanjh M."/>
            <person name="Hara H."/>
            <person name="Petrescu A."/>
            <person name="Morin R.D."/>
            <person name="Yang G."/>
            <person name="Stott J.M."/>
            <person name="Schein J.E."/>
            <person name="Shin H."/>
            <person name="Smailus D."/>
            <person name="Siddiqui A.S."/>
            <person name="Marra M.A."/>
            <person name="Jones S.J.M."/>
            <person name="Holt R."/>
            <person name="Brinkman F.S.L."/>
            <person name="Miyauchi K."/>
            <person name="Fukuda M."/>
            <person name="Davies J.E."/>
            <person name="Mohn W.W."/>
            <person name="Eltis L.D."/>
        </authorList>
    </citation>
    <scope>NUCLEOTIDE SEQUENCE [LARGE SCALE GENOMIC DNA]</scope>
    <source>
        <strain evidence="12">RHA1</strain>
    </source>
</reference>
<dbReference type="eggNOG" id="COG0183">
    <property type="taxonomic scope" value="Bacteria"/>
</dbReference>
<dbReference type="NCBIfam" id="NF006102">
    <property type="entry name" value="PRK08256.1"/>
    <property type="match status" value="1"/>
</dbReference>
<dbReference type="PANTHER" id="PTHR42870">
    <property type="entry name" value="ACETYL-COA C-ACETYLTRANSFERASE"/>
    <property type="match status" value="1"/>
</dbReference>
<dbReference type="InterPro" id="IPR020615">
    <property type="entry name" value="Thiolase_acyl_enz_int_AS"/>
</dbReference>
<accession>Q0SCC8</accession>
<evidence type="ECO:0000256" key="4">
    <source>
        <dbReference type="ARBA" id="ARBA00022679"/>
    </source>
</evidence>
<dbReference type="InterPro" id="IPR020616">
    <property type="entry name" value="Thiolase_N"/>
</dbReference>
<evidence type="ECO:0000256" key="2">
    <source>
        <dbReference type="ARBA" id="ARBA00012352"/>
    </source>
</evidence>
<dbReference type="InterPro" id="IPR020613">
    <property type="entry name" value="Thiolase_CS"/>
</dbReference>
<keyword evidence="5" id="KW-0445">Lipid transport</keyword>
<dbReference type="Pfam" id="PF00108">
    <property type="entry name" value="Thiolase_N"/>
    <property type="match status" value="1"/>
</dbReference>
<evidence type="ECO:0000256" key="7">
    <source>
        <dbReference type="ARBA" id="ARBA00023140"/>
    </source>
</evidence>
<dbReference type="GO" id="GO:0006869">
    <property type="term" value="P:lipid transport"/>
    <property type="evidence" value="ECO:0007669"/>
    <property type="project" value="UniProtKB-KW"/>
</dbReference>
<evidence type="ECO:0000256" key="3">
    <source>
        <dbReference type="ARBA" id="ARBA00022448"/>
    </source>
</evidence>
<name>Q0SCC8_RHOJR</name>
<dbReference type="EC" id="2.3.1.176" evidence="2"/>
<dbReference type="PIRSF" id="PIRSF000429">
    <property type="entry name" value="Ac-CoA_Ac_transf"/>
    <property type="match status" value="1"/>
</dbReference>
<keyword evidence="7" id="KW-0576">Peroxisome</keyword>
<dbReference type="AlphaFoldDB" id="Q0SCC8"/>
<gene>
    <name evidence="11" type="ordered locus">RHA1_ro03005</name>
</gene>
<dbReference type="InterPro" id="IPR055140">
    <property type="entry name" value="Thiolase_C_2"/>
</dbReference>
<dbReference type="Gene3D" id="3.40.47.10">
    <property type="match status" value="1"/>
</dbReference>
<dbReference type="SUPFAM" id="SSF53901">
    <property type="entry name" value="Thiolase-like"/>
    <property type="match status" value="2"/>
</dbReference>
<protein>
    <recommendedName>
        <fullName evidence="2">propanoyl-CoA C-acyltransferase</fullName>
        <ecNumber evidence="2">2.3.1.176</ecNumber>
    </recommendedName>
    <alternativeName>
        <fullName evidence="8">Propanoyl-CoA C-acyltransferase</fullName>
    </alternativeName>
</protein>
<dbReference type="CDD" id="cd00829">
    <property type="entry name" value="SCP-x_thiolase"/>
    <property type="match status" value="1"/>
</dbReference>
<evidence type="ECO:0000256" key="5">
    <source>
        <dbReference type="ARBA" id="ARBA00023055"/>
    </source>
</evidence>
<feature type="domain" description="Thiolase N-terminal" evidence="9">
    <location>
        <begin position="7"/>
        <end position="191"/>
    </location>
</feature>
<evidence type="ECO:0000256" key="1">
    <source>
        <dbReference type="ARBA" id="ARBA00004275"/>
    </source>
</evidence>
<dbReference type="RefSeq" id="WP_011595678.1">
    <property type="nucleotide sequence ID" value="NC_008268.1"/>
</dbReference>
<dbReference type="PROSITE" id="PS00098">
    <property type="entry name" value="THIOLASE_1"/>
    <property type="match status" value="1"/>
</dbReference>
<dbReference type="EMBL" id="CP000431">
    <property type="protein sequence ID" value="ABG94808.1"/>
    <property type="molecule type" value="Genomic_DNA"/>
</dbReference>
<evidence type="ECO:0000256" key="8">
    <source>
        <dbReference type="ARBA" id="ARBA00032316"/>
    </source>
</evidence>
<comment type="subcellular location">
    <subcellularLocation>
        <location evidence="1">Peroxisome</location>
    </subcellularLocation>
</comment>
<evidence type="ECO:0000259" key="9">
    <source>
        <dbReference type="Pfam" id="PF00108"/>
    </source>
</evidence>
<dbReference type="InterPro" id="IPR002155">
    <property type="entry name" value="Thiolase"/>
</dbReference>
<evidence type="ECO:0000313" key="11">
    <source>
        <dbReference type="EMBL" id="ABG94808.1"/>
    </source>
</evidence>
<dbReference type="Pfam" id="PF22691">
    <property type="entry name" value="Thiolase_C_1"/>
    <property type="match status" value="1"/>
</dbReference>
<feature type="domain" description="Thiolase C-terminal" evidence="10">
    <location>
        <begin position="261"/>
        <end position="383"/>
    </location>
</feature>
<dbReference type="GO" id="GO:0016747">
    <property type="term" value="F:acyltransferase activity, transferring groups other than amino-acyl groups"/>
    <property type="evidence" value="ECO:0007669"/>
    <property type="project" value="InterPro"/>
</dbReference>
<dbReference type="PANTHER" id="PTHR42870:SF1">
    <property type="entry name" value="NON-SPECIFIC LIPID-TRANSFER PROTEIN-LIKE 2"/>
    <property type="match status" value="1"/>
</dbReference>
<keyword evidence="4" id="KW-0808">Transferase</keyword>
<keyword evidence="6" id="KW-0446">Lipid-binding</keyword>
<evidence type="ECO:0000256" key="6">
    <source>
        <dbReference type="ARBA" id="ARBA00023121"/>
    </source>
</evidence>
<dbReference type="PATRIC" id="fig|101510.16.peg.3033"/>
<dbReference type="InterPro" id="IPR016039">
    <property type="entry name" value="Thiolase-like"/>
</dbReference>
<evidence type="ECO:0000259" key="10">
    <source>
        <dbReference type="Pfam" id="PF22691"/>
    </source>
</evidence>
<dbReference type="OrthoDB" id="9785768at2"/>
<proteinExistence type="predicted"/>
<sequence>MTRKVHVAGVGMIPFTKPGKSENYNVMGETAARAALRDAGIEYSLVQQAYVGYVYGDSTAGQAALYGLGLTGIPVFNVNNNCATGSSALYLARQAVASGAVECALAVGFEQMKHGALKRVWDDRPAPMFRMDDLMTELQGFDDEAPRAAQLFGGAGVSHMQKYGTKPETFAKISVKARKHAANNPNAVFRDLLTEEQVLESPHIFGPLTRYQCCPPTCGAAAAVVCSEEFARKHGLAADVVIEAQALTTDTASTFEDRDMMKVVGYDMTAAAAAQVYEAAGIGPEDVQVVELHDCFSANELITYEGLGLTPEGTAEKFILDGDNTYGGRVVTNPSGGLLSKGHPLGATGLAQCAELVWQLRGQAGARQVEGARIALQHNLGLGGACVVSIFKKVG</sequence>
<organism evidence="11 12">
    <name type="scientific">Rhodococcus jostii (strain RHA1)</name>
    <dbReference type="NCBI Taxonomy" id="101510"/>
    <lineage>
        <taxon>Bacteria</taxon>
        <taxon>Bacillati</taxon>
        <taxon>Actinomycetota</taxon>
        <taxon>Actinomycetes</taxon>
        <taxon>Mycobacteriales</taxon>
        <taxon>Nocardiaceae</taxon>
        <taxon>Rhodococcus</taxon>
    </lineage>
</organism>
<dbReference type="Proteomes" id="UP000008710">
    <property type="component" value="Chromosome"/>
</dbReference>